<feature type="non-terminal residue" evidence="1">
    <location>
        <position position="50"/>
    </location>
</feature>
<keyword evidence="2" id="KW-1185">Reference proteome</keyword>
<dbReference type="EMBL" id="LXQA011227766">
    <property type="protein sequence ID" value="MCI89780.1"/>
    <property type="molecule type" value="Genomic_DNA"/>
</dbReference>
<organism evidence="1 2">
    <name type="scientific">Trifolium medium</name>
    <dbReference type="NCBI Taxonomy" id="97028"/>
    <lineage>
        <taxon>Eukaryota</taxon>
        <taxon>Viridiplantae</taxon>
        <taxon>Streptophyta</taxon>
        <taxon>Embryophyta</taxon>
        <taxon>Tracheophyta</taxon>
        <taxon>Spermatophyta</taxon>
        <taxon>Magnoliopsida</taxon>
        <taxon>eudicotyledons</taxon>
        <taxon>Gunneridae</taxon>
        <taxon>Pentapetalae</taxon>
        <taxon>rosids</taxon>
        <taxon>fabids</taxon>
        <taxon>Fabales</taxon>
        <taxon>Fabaceae</taxon>
        <taxon>Papilionoideae</taxon>
        <taxon>50 kb inversion clade</taxon>
        <taxon>NPAAA clade</taxon>
        <taxon>Hologalegina</taxon>
        <taxon>IRL clade</taxon>
        <taxon>Trifolieae</taxon>
        <taxon>Trifolium</taxon>
    </lineage>
</organism>
<name>A0A392VTM9_9FABA</name>
<protein>
    <submittedName>
        <fullName evidence="1">Uncharacterized protein</fullName>
    </submittedName>
</protein>
<reference evidence="1 2" key="1">
    <citation type="journal article" date="2018" name="Front. Plant Sci.">
        <title>Red Clover (Trifolium pratense) and Zigzag Clover (T. medium) - A Picture of Genomic Similarities and Differences.</title>
        <authorList>
            <person name="Dluhosova J."/>
            <person name="Istvanek J."/>
            <person name="Nedelnik J."/>
            <person name="Repkova J."/>
        </authorList>
    </citation>
    <scope>NUCLEOTIDE SEQUENCE [LARGE SCALE GENOMIC DNA]</scope>
    <source>
        <strain evidence="2">cv. 10/8</strain>
        <tissue evidence="1">Leaf</tissue>
    </source>
</reference>
<evidence type="ECO:0000313" key="2">
    <source>
        <dbReference type="Proteomes" id="UP000265520"/>
    </source>
</evidence>
<sequence>MAFELAVFVKVSCWLMGCYRVGGRSHRLSLSLDCWCESVSMLAVFVQGVV</sequence>
<accession>A0A392VTM9</accession>
<comment type="caution">
    <text evidence="1">The sequence shown here is derived from an EMBL/GenBank/DDBJ whole genome shotgun (WGS) entry which is preliminary data.</text>
</comment>
<proteinExistence type="predicted"/>
<evidence type="ECO:0000313" key="1">
    <source>
        <dbReference type="EMBL" id="MCI89780.1"/>
    </source>
</evidence>
<dbReference type="Proteomes" id="UP000265520">
    <property type="component" value="Unassembled WGS sequence"/>
</dbReference>
<dbReference type="AlphaFoldDB" id="A0A392VTM9"/>